<dbReference type="GO" id="GO:0004523">
    <property type="term" value="F:RNA-DNA hybrid ribonuclease activity"/>
    <property type="evidence" value="ECO:0007669"/>
    <property type="project" value="UniProtKB-UniRule"/>
</dbReference>
<sequence length="206" mass="23370">MPKQKFYVVWKGVAPGIYTSWTECQLQIKNYKGALYKSFDTREEAEQALASAAHQYVGAGKEKVKTAVALPEGFDLNCLAVDAACSGNPGPMEYRGVYLLTGEEIFHFGPVYGTNNIGEFLAIVHGLALLKQKNLHMPIYSDSRNALNWVKQKKCKTKLERNDRTEELFRLIERAEKWLHENGCPTPLLKWETEKWGEVPADFGRK</sequence>
<feature type="binding site" evidence="12">
    <location>
        <position position="119"/>
    </location>
    <ligand>
        <name>Mg(2+)</name>
        <dbReference type="ChEBI" id="CHEBI:18420"/>
        <label>2</label>
    </ligand>
</feature>
<dbReference type="Gene3D" id="3.30.420.10">
    <property type="entry name" value="Ribonuclease H-like superfamily/Ribonuclease H"/>
    <property type="match status" value="1"/>
</dbReference>
<evidence type="ECO:0000259" key="13">
    <source>
        <dbReference type="PROSITE" id="PS50879"/>
    </source>
</evidence>
<dbReference type="InterPro" id="IPR036397">
    <property type="entry name" value="RNaseH_sf"/>
</dbReference>
<dbReference type="InterPro" id="IPR017290">
    <property type="entry name" value="RNase_H_bac"/>
</dbReference>
<dbReference type="Gene3D" id="3.40.970.10">
    <property type="entry name" value="Ribonuclease H1, N-terminal domain"/>
    <property type="match status" value="1"/>
</dbReference>
<organism evidence="14 15">
    <name type="scientific">Phocaeicola coprophilus</name>
    <dbReference type="NCBI Taxonomy" id="387090"/>
    <lineage>
        <taxon>Bacteria</taxon>
        <taxon>Pseudomonadati</taxon>
        <taxon>Bacteroidota</taxon>
        <taxon>Bacteroidia</taxon>
        <taxon>Bacteroidales</taxon>
        <taxon>Bacteroidaceae</taxon>
        <taxon>Phocaeicola</taxon>
    </lineage>
</organism>
<dbReference type="AlphaFoldDB" id="A0A413T407"/>
<feature type="binding site" evidence="12">
    <location>
        <position position="82"/>
    </location>
    <ligand>
        <name>Mg(2+)</name>
        <dbReference type="ChEBI" id="CHEBI:18420"/>
        <label>1</label>
    </ligand>
</feature>
<evidence type="ECO:0000256" key="6">
    <source>
        <dbReference type="ARBA" id="ARBA00022722"/>
    </source>
</evidence>
<comment type="catalytic activity">
    <reaction evidence="11">
        <text>Endonucleolytic cleavage to 5'-phosphomonoester.</text>
        <dbReference type="EC" id="3.1.26.4"/>
    </reaction>
</comment>
<dbReference type="GO" id="GO:0046872">
    <property type="term" value="F:metal ion binding"/>
    <property type="evidence" value="ECO:0007669"/>
    <property type="project" value="UniProtKB-KW"/>
</dbReference>
<keyword evidence="7 11" id="KW-0479">Metal-binding</keyword>
<feature type="binding site" evidence="12">
    <location>
        <position position="142"/>
    </location>
    <ligand>
        <name>Mg(2+)</name>
        <dbReference type="ChEBI" id="CHEBI:18420"/>
        <label>2</label>
    </ligand>
</feature>
<keyword evidence="12" id="KW-0464">Manganese</keyword>
<feature type="binding site" evidence="12">
    <location>
        <position position="202"/>
    </location>
    <ligand>
        <name>Mg(2+)</name>
        <dbReference type="ChEBI" id="CHEBI:18420"/>
        <label>1</label>
    </ligand>
</feature>
<dbReference type="InterPro" id="IPR011320">
    <property type="entry name" value="RNase_H1_N"/>
</dbReference>
<dbReference type="InterPro" id="IPR002156">
    <property type="entry name" value="RNaseH_domain"/>
</dbReference>
<keyword evidence="10 11" id="KW-0460">Magnesium</keyword>
<proteinExistence type="inferred from homology"/>
<evidence type="ECO:0000256" key="10">
    <source>
        <dbReference type="ARBA" id="ARBA00022842"/>
    </source>
</evidence>
<evidence type="ECO:0000256" key="8">
    <source>
        <dbReference type="ARBA" id="ARBA00022759"/>
    </source>
</evidence>
<dbReference type="SUPFAM" id="SSF53098">
    <property type="entry name" value="Ribonuclease H-like"/>
    <property type="match status" value="1"/>
</dbReference>
<dbReference type="RefSeq" id="WP_118399930.1">
    <property type="nucleotide sequence ID" value="NZ_CABJGD010000003.1"/>
</dbReference>
<dbReference type="SUPFAM" id="SSF55658">
    <property type="entry name" value="L9 N-domain-like"/>
    <property type="match status" value="1"/>
</dbReference>
<evidence type="ECO:0000256" key="1">
    <source>
        <dbReference type="ARBA" id="ARBA00001946"/>
    </source>
</evidence>
<keyword evidence="9 11" id="KW-0378">Hydrolase</keyword>
<dbReference type="EC" id="3.1.26.4" evidence="4 11"/>
<evidence type="ECO:0000256" key="11">
    <source>
        <dbReference type="PIRNR" id="PIRNR037839"/>
    </source>
</evidence>
<keyword evidence="6 11" id="KW-0540">Nuclease</keyword>
<comment type="cofactor">
    <cofactor evidence="12">
        <name>Mn(2+)</name>
        <dbReference type="ChEBI" id="CHEBI:29035"/>
    </cofactor>
    <cofactor evidence="12">
        <name>Mg(2+)</name>
        <dbReference type="ChEBI" id="CHEBI:18420"/>
    </cofactor>
    <text evidence="12">Binds 2 metal ions per subunit. Manganese or magnesium.</text>
</comment>
<feature type="domain" description="RNase H type-1" evidence="13">
    <location>
        <begin position="73"/>
        <end position="206"/>
    </location>
</feature>
<name>A0A413T407_9BACT</name>
<evidence type="ECO:0000256" key="2">
    <source>
        <dbReference type="ARBA" id="ARBA00004065"/>
    </source>
</evidence>
<dbReference type="InterPro" id="IPR012337">
    <property type="entry name" value="RNaseH-like_sf"/>
</dbReference>
<evidence type="ECO:0000256" key="9">
    <source>
        <dbReference type="ARBA" id="ARBA00022801"/>
    </source>
</evidence>
<evidence type="ECO:0000256" key="12">
    <source>
        <dbReference type="PIRSR" id="PIRSR037839-1"/>
    </source>
</evidence>
<gene>
    <name evidence="14" type="ORF">DW921_02350</name>
</gene>
<dbReference type="InterPro" id="IPR037056">
    <property type="entry name" value="RNase_H1_N_sf"/>
</dbReference>
<comment type="subcellular location">
    <subcellularLocation>
        <location evidence="11">Cytoplasm</location>
    </subcellularLocation>
</comment>
<dbReference type="GO" id="GO:0003676">
    <property type="term" value="F:nucleic acid binding"/>
    <property type="evidence" value="ECO:0007669"/>
    <property type="project" value="UniProtKB-UniRule"/>
</dbReference>
<comment type="caution">
    <text evidence="14">The sequence shown here is derived from an EMBL/GenBank/DDBJ whole genome shotgun (WGS) entry which is preliminary data.</text>
</comment>
<evidence type="ECO:0000256" key="4">
    <source>
        <dbReference type="ARBA" id="ARBA00012180"/>
    </source>
</evidence>
<comment type="cofactor">
    <cofactor evidence="1">
        <name>Mg(2+)</name>
        <dbReference type="ChEBI" id="CHEBI:18420"/>
    </cofactor>
</comment>
<dbReference type="GO" id="GO:0005737">
    <property type="term" value="C:cytoplasm"/>
    <property type="evidence" value="ECO:0007669"/>
    <property type="project" value="UniProtKB-SubCell"/>
</dbReference>
<keyword evidence="11" id="KW-0963">Cytoplasm</keyword>
<accession>A0A413T407</accession>
<protein>
    <recommendedName>
        <fullName evidence="5 11">Ribonuclease H</fullName>
        <ecNumber evidence="4 11">3.1.26.4</ecNumber>
    </recommendedName>
</protein>
<dbReference type="Pfam" id="PF01693">
    <property type="entry name" value="Cauli_VI"/>
    <property type="match status" value="1"/>
</dbReference>
<keyword evidence="8 11" id="KW-0255">Endonuclease</keyword>
<evidence type="ECO:0000256" key="5">
    <source>
        <dbReference type="ARBA" id="ARBA00017721"/>
    </source>
</evidence>
<reference evidence="14 15" key="1">
    <citation type="submission" date="2018-08" db="EMBL/GenBank/DDBJ databases">
        <title>A genome reference for cultivated species of the human gut microbiota.</title>
        <authorList>
            <person name="Zou Y."/>
            <person name="Xue W."/>
            <person name="Luo G."/>
        </authorList>
    </citation>
    <scope>NUCLEOTIDE SEQUENCE [LARGE SCALE GENOMIC DNA]</scope>
    <source>
        <strain evidence="14 15">AM42-38</strain>
    </source>
</reference>
<dbReference type="FunFam" id="3.40.970.10:FF:000002">
    <property type="entry name" value="Ribonuclease H"/>
    <property type="match status" value="1"/>
</dbReference>
<dbReference type="Proteomes" id="UP000283855">
    <property type="component" value="Unassembled WGS sequence"/>
</dbReference>
<evidence type="ECO:0000256" key="7">
    <source>
        <dbReference type="ARBA" id="ARBA00022723"/>
    </source>
</evidence>
<dbReference type="Pfam" id="PF00075">
    <property type="entry name" value="RNase_H"/>
    <property type="match status" value="1"/>
</dbReference>
<dbReference type="PIRSF" id="PIRSF037839">
    <property type="entry name" value="Ribonuclease_H"/>
    <property type="match status" value="1"/>
</dbReference>
<evidence type="ECO:0000313" key="15">
    <source>
        <dbReference type="Proteomes" id="UP000283855"/>
    </source>
</evidence>
<comment type="similarity">
    <text evidence="3 11">Belongs to the RNase H family.</text>
</comment>
<dbReference type="EMBL" id="QSFT01000003">
    <property type="protein sequence ID" value="RHA78308.1"/>
    <property type="molecule type" value="Genomic_DNA"/>
</dbReference>
<dbReference type="PROSITE" id="PS50879">
    <property type="entry name" value="RNASE_H_1"/>
    <property type="match status" value="1"/>
</dbReference>
<comment type="function">
    <text evidence="2 11">Endonuclease that specifically degrades the RNA of RNA-DNA hybrids.</text>
</comment>
<evidence type="ECO:0000256" key="3">
    <source>
        <dbReference type="ARBA" id="ARBA00005300"/>
    </source>
</evidence>
<dbReference type="InterPro" id="IPR009027">
    <property type="entry name" value="Ribosomal_bL9/RNase_H1_N"/>
</dbReference>
<evidence type="ECO:0000313" key="14">
    <source>
        <dbReference type="EMBL" id="RHA78308.1"/>
    </source>
</evidence>